<keyword evidence="3" id="KW-1185">Reference proteome</keyword>
<dbReference type="InterPro" id="IPR005174">
    <property type="entry name" value="KIB1-4_b-propeller"/>
</dbReference>
<feature type="domain" description="KIB1-4 beta-propeller" evidence="1">
    <location>
        <begin position="74"/>
        <end position="304"/>
    </location>
</feature>
<sequence>MAANMESIESPNPDWASLPSDLLYLITRKLSDLLDFIGFRGVCKPWRASAPISNPPPQQFPWIPDFNVSDRLRFFSLFSGKVFTFPVPPQLKGKDWFRPQLGGYLLVGQYPDKDMSLFNPLTGHHVLLPSLDDSWFPDCVLEQAGDCMIVANRSLNPSRWAFFRLGDQKWNIRKILGQLNWTCLCCNGMFFSYNWYTGETKIVEIATDDLILVVPSPLGKTKELVCFVESFGDVLMVATLRVWPNYDKFFIYKLNVDFDNANHNPCWVQTENIGNCVLFISERTGFSFKAGQFRGSVSNCIYFHGGSNIYRYIIEDGGIATIPCPIGTWGFFVPSLQYPNTSSLE</sequence>
<dbReference type="AlphaFoldDB" id="A0AAV8EI60"/>
<proteinExistence type="predicted"/>
<accession>A0AAV8EI60</accession>
<dbReference type="Proteomes" id="UP001140206">
    <property type="component" value="Chromosome 3"/>
</dbReference>
<evidence type="ECO:0000259" key="1">
    <source>
        <dbReference type="Pfam" id="PF03478"/>
    </source>
</evidence>
<dbReference type="EMBL" id="JAMFTS010000003">
    <property type="protein sequence ID" value="KAJ4780139.1"/>
    <property type="molecule type" value="Genomic_DNA"/>
</dbReference>
<evidence type="ECO:0000313" key="2">
    <source>
        <dbReference type="EMBL" id="KAJ4780139.1"/>
    </source>
</evidence>
<reference evidence="2" key="1">
    <citation type="submission" date="2022-08" db="EMBL/GenBank/DDBJ databases">
        <authorList>
            <person name="Marques A."/>
        </authorList>
    </citation>
    <scope>NUCLEOTIDE SEQUENCE</scope>
    <source>
        <strain evidence="2">RhyPub2mFocal</strain>
        <tissue evidence="2">Leaves</tissue>
    </source>
</reference>
<name>A0AAV8EI60_9POAL</name>
<organism evidence="2 3">
    <name type="scientific">Rhynchospora pubera</name>
    <dbReference type="NCBI Taxonomy" id="906938"/>
    <lineage>
        <taxon>Eukaryota</taxon>
        <taxon>Viridiplantae</taxon>
        <taxon>Streptophyta</taxon>
        <taxon>Embryophyta</taxon>
        <taxon>Tracheophyta</taxon>
        <taxon>Spermatophyta</taxon>
        <taxon>Magnoliopsida</taxon>
        <taxon>Liliopsida</taxon>
        <taxon>Poales</taxon>
        <taxon>Cyperaceae</taxon>
        <taxon>Cyperoideae</taxon>
        <taxon>Rhynchosporeae</taxon>
        <taxon>Rhynchospora</taxon>
    </lineage>
</organism>
<evidence type="ECO:0000313" key="3">
    <source>
        <dbReference type="Proteomes" id="UP001140206"/>
    </source>
</evidence>
<gene>
    <name evidence="2" type="ORF">LUZ62_064396</name>
</gene>
<protein>
    <submittedName>
        <fullName evidence="2">F-box SKIP23-like protein (DUF295)</fullName>
    </submittedName>
</protein>
<comment type="caution">
    <text evidence="2">The sequence shown here is derived from an EMBL/GenBank/DDBJ whole genome shotgun (WGS) entry which is preliminary data.</text>
</comment>
<dbReference type="Pfam" id="PF03478">
    <property type="entry name" value="Beta-prop_KIB1-4"/>
    <property type="match status" value="1"/>
</dbReference>
<dbReference type="PANTHER" id="PTHR33165">
    <property type="entry name" value="F-BOX DOMAIN CONTAINING PROTEIN-LIKE-RELATED"/>
    <property type="match status" value="1"/>
</dbReference>
<dbReference type="Gene3D" id="1.20.1280.50">
    <property type="match status" value="1"/>
</dbReference>